<dbReference type="Gene3D" id="3.40.50.1000">
    <property type="entry name" value="HAD superfamily/HAD-like"/>
    <property type="match status" value="1"/>
</dbReference>
<dbReference type="RefSeq" id="WP_386733188.1">
    <property type="nucleotide sequence ID" value="NZ_JBHSTP010000004.1"/>
</dbReference>
<dbReference type="Gene3D" id="1.10.150.240">
    <property type="entry name" value="Putative phosphatase, domain 2"/>
    <property type="match status" value="1"/>
</dbReference>
<dbReference type="NCBIfam" id="TIGR01509">
    <property type="entry name" value="HAD-SF-IA-v3"/>
    <property type="match status" value="1"/>
</dbReference>
<dbReference type="SFLD" id="SFLDS00003">
    <property type="entry name" value="Haloacid_Dehalogenase"/>
    <property type="match status" value="1"/>
</dbReference>
<keyword evidence="1" id="KW-0378">Hydrolase</keyword>
<gene>
    <name evidence="1" type="ORF">ACFQB0_14930</name>
</gene>
<accession>A0ABW1VH19</accession>
<dbReference type="InterPro" id="IPR036412">
    <property type="entry name" value="HAD-like_sf"/>
</dbReference>
<dbReference type="InterPro" id="IPR023198">
    <property type="entry name" value="PGP-like_dom2"/>
</dbReference>
<dbReference type="InterPro" id="IPR006439">
    <property type="entry name" value="HAD-SF_hydro_IA"/>
</dbReference>
<keyword evidence="2" id="KW-1185">Reference proteome</keyword>
<reference evidence="2" key="1">
    <citation type="journal article" date="2019" name="Int. J. Syst. Evol. Microbiol.">
        <title>The Global Catalogue of Microorganisms (GCM) 10K type strain sequencing project: providing services to taxonomists for standard genome sequencing and annotation.</title>
        <authorList>
            <consortium name="The Broad Institute Genomics Platform"/>
            <consortium name="The Broad Institute Genome Sequencing Center for Infectious Disease"/>
            <person name="Wu L."/>
            <person name="Ma J."/>
        </authorList>
    </citation>
    <scope>NUCLEOTIDE SEQUENCE [LARGE SCALE GENOMIC DNA]</scope>
    <source>
        <strain evidence="2">CCUG 43304</strain>
    </source>
</reference>
<evidence type="ECO:0000313" key="1">
    <source>
        <dbReference type="EMBL" id="MFC6357403.1"/>
    </source>
</evidence>
<sequence length="211" mass="23073">MSSDVYFFDCDKTLYAYDFRKRLPRLAELTGSSQYHLAKTWWEGGHETAAEAGEYTTSDEYLAAFEIVTGVALTLEQWQQARATAMSPIEGAIAVLRRAAEHATVSLLSNNPIIFRDSLAVLAPDIFEVLDGNDLVSAVLGARKPELRIYTRAMSKFGVAPENAILIDDSAANVRGAREAGMHAFQLVRTSDGHNTGELADAVEAFAARSR</sequence>
<name>A0ABW1VH19_9MICO</name>
<dbReference type="Pfam" id="PF00702">
    <property type="entry name" value="Hydrolase"/>
    <property type="match status" value="1"/>
</dbReference>
<organism evidence="1 2">
    <name type="scientific">Luethyella okanaganae</name>
    <dbReference type="NCBI Taxonomy" id="69372"/>
    <lineage>
        <taxon>Bacteria</taxon>
        <taxon>Bacillati</taxon>
        <taxon>Actinomycetota</taxon>
        <taxon>Actinomycetes</taxon>
        <taxon>Micrococcales</taxon>
        <taxon>Microbacteriaceae</taxon>
        <taxon>Luethyella</taxon>
    </lineage>
</organism>
<dbReference type="Proteomes" id="UP001596306">
    <property type="component" value="Unassembled WGS sequence"/>
</dbReference>
<protein>
    <submittedName>
        <fullName evidence="1">HAD-IA family hydrolase</fullName>
    </submittedName>
</protein>
<dbReference type="SFLD" id="SFLDG01129">
    <property type="entry name" value="C1.5:_HAD__Beta-PGM__Phosphata"/>
    <property type="match status" value="1"/>
</dbReference>
<evidence type="ECO:0000313" key="2">
    <source>
        <dbReference type="Proteomes" id="UP001596306"/>
    </source>
</evidence>
<proteinExistence type="predicted"/>
<dbReference type="GO" id="GO:0016787">
    <property type="term" value="F:hydrolase activity"/>
    <property type="evidence" value="ECO:0007669"/>
    <property type="project" value="UniProtKB-KW"/>
</dbReference>
<comment type="caution">
    <text evidence="1">The sequence shown here is derived from an EMBL/GenBank/DDBJ whole genome shotgun (WGS) entry which is preliminary data.</text>
</comment>
<dbReference type="InterPro" id="IPR023214">
    <property type="entry name" value="HAD_sf"/>
</dbReference>
<dbReference type="PANTHER" id="PTHR43611">
    <property type="entry name" value="ALPHA-D-GLUCOSE 1-PHOSPHATE PHOSPHATASE"/>
    <property type="match status" value="1"/>
</dbReference>
<dbReference type="PANTHER" id="PTHR43611:SF3">
    <property type="entry name" value="FLAVIN MONONUCLEOTIDE HYDROLASE 1, CHLOROPLATIC"/>
    <property type="match status" value="1"/>
</dbReference>
<dbReference type="EMBL" id="JBHSTP010000004">
    <property type="protein sequence ID" value="MFC6357403.1"/>
    <property type="molecule type" value="Genomic_DNA"/>
</dbReference>
<dbReference type="SUPFAM" id="SSF56784">
    <property type="entry name" value="HAD-like"/>
    <property type="match status" value="1"/>
</dbReference>